<dbReference type="EMBL" id="KN837384">
    <property type="protein sequence ID" value="KIJ26090.1"/>
    <property type="molecule type" value="Genomic_DNA"/>
</dbReference>
<keyword evidence="1" id="KW-0812">Transmembrane</keyword>
<evidence type="ECO:0000256" key="1">
    <source>
        <dbReference type="SAM" id="Phobius"/>
    </source>
</evidence>
<feature type="transmembrane region" description="Helical" evidence="1">
    <location>
        <begin position="85"/>
        <end position="106"/>
    </location>
</feature>
<feature type="non-terminal residue" evidence="2">
    <location>
        <position position="1"/>
    </location>
</feature>
<accession>A0A0C9ULF7</accession>
<organism evidence="2 3">
    <name type="scientific">Sphaerobolus stellatus (strain SS14)</name>
    <dbReference type="NCBI Taxonomy" id="990650"/>
    <lineage>
        <taxon>Eukaryota</taxon>
        <taxon>Fungi</taxon>
        <taxon>Dikarya</taxon>
        <taxon>Basidiomycota</taxon>
        <taxon>Agaricomycotina</taxon>
        <taxon>Agaricomycetes</taxon>
        <taxon>Phallomycetidae</taxon>
        <taxon>Geastrales</taxon>
        <taxon>Sphaerobolaceae</taxon>
        <taxon>Sphaerobolus</taxon>
    </lineage>
</organism>
<evidence type="ECO:0000313" key="3">
    <source>
        <dbReference type="Proteomes" id="UP000054279"/>
    </source>
</evidence>
<feature type="transmembrane region" description="Helical" evidence="1">
    <location>
        <begin position="6"/>
        <end position="28"/>
    </location>
</feature>
<proteinExistence type="predicted"/>
<evidence type="ECO:0008006" key="4">
    <source>
        <dbReference type="Google" id="ProtNLM"/>
    </source>
</evidence>
<gene>
    <name evidence="2" type="ORF">M422DRAFT_124873</name>
</gene>
<dbReference type="AlphaFoldDB" id="A0A0C9ULF7"/>
<name>A0A0C9ULF7_SPHS4</name>
<protein>
    <recommendedName>
        <fullName evidence="4">MARVEL domain-containing protein</fullName>
    </recommendedName>
</protein>
<feature type="transmembrane region" description="Helical" evidence="1">
    <location>
        <begin position="40"/>
        <end position="65"/>
    </location>
</feature>
<dbReference type="OrthoDB" id="2501127at2759"/>
<evidence type="ECO:0000313" key="2">
    <source>
        <dbReference type="EMBL" id="KIJ26090.1"/>
    </source>
</evidence>
<dbReference type="HOGENOM" id="CLU_2032244_0_0_1"/>
<keyword evidence="3" id="KW-1185">Reference proteome</keyword>
<keyword evidence="1" id="KW-0472">Membrane</keyword>
<keyword evidence="1" id="KW-1133">Transmembrane helix</keyword>
<sequence>PRQDPSVAALLVSALLALMFAPFMFYVLYTEWSHPSITVVYIEVAAASVLWIIWLASTAAATNVWPDLSFCVQFRQCTNLQAMLAFAWLGWISLSAIILITVVIAIRTNAWREYSYGPWADR</sequence>
<reference evidence="2 3" key="1">
    <citation type="submission" date="2014-06" db="EMBL/GenBank/DDBJ databases">
        <title>Evolutionary Origins and Diversification of the Mycorrhizal Mutualists.</title>
        <authorList>
            <consortium name="DOE Joint Genome Institute"/>
            <consortium name="Mycorrhizal Genomics Consortium"/>
            <person name="Kohler A."/>
            <person name="Kuo A."/>
            <person name="Nagy L.G."/>
            <person name="Floudas D."/>
            <person name="Copeland A."/>
            <person name="Barry K.W."/>
            <person name="Cichocki N."/>
            <person name="Veneault-Fourrey C."/>
            <person name="LaButti K."/>
            <person name="Lindquist E.A."/>
            <person name="Lipzen A."/>
            <person name="Lundell T."/>
            <person name="Morin E."/>
            <person name="Murat C."/>
            <person name="Riley R."/>
            <person name="Ohm R."/>
            <person name="Sun H."/>
            <person name="Tunlid A."/>
            <person name="Henrissat B."/>
            <person name="Grigoriev I.V."/>
            <person name="Hibbett D.S."/>
            <person name="Martin F."/>
        </authorList>
    </citation>
    <scope>NUCLEOTIDE SEQUENCE [LARGE SCALE GENOMIC DNA]</scope>
    <source>
        <strain evidence="2 3">SS14</strain>
    </source>
</reference>
<feature type="non-terminal residue" evidence="2">
    <location>
        <position position="122"/>
    </location>
</feature>
<dbReference type="Proteomes" id="UP000054279">
    <property type="component" value="Unassembled WGS sequence"/>
</dbReference>